<dbReference type="PANTHER" id="PTHR33116">
    <property type="entry name" value="REVERSE TRANSCRIPTASE ZINC-BINDING DOMAIN-CONTAINING PROTEIN-RELATED-RELATED"/>
    <property type="match status" value="1"/>
</dbReference>
<organism evidence="3">
    <name type="scientific">Tanacetum cinerariifolium</name>
    <name type="common">Dalmatian daisy</name>
    <name type="synonym">Chrysanthemum cinerariifolium</name>
    <dbReference type="NCBI Taxonomy" id="118510"/>
    <lineage>
        <taxon>Eukaryota</taxon>
        <taxon>Viridiplantae</taxon>
        <taxon>Streptophyta</taxon>
        <taxon>Embryophyta</taxon>
        <taxon>Tracheophyta</taxon>
        <taxon>Spermatophyta</taxon>
        <taxon>Magnoliopsida</taxon>
        <taxon>eudicotyledons</taxon>
        <taxon>Gunneridae</taxon>
        <taxon>Pentapetalae</taxon>
        <taxon>asterids</taxon>
        <taxon>campanulids</taxon>
        <taxon>Asterales</taxon>
        <taxon>Asteraceae</taxon>
        <taxon>Asteroideae</taxon>
        <taxon>Anthemideae</taxon>
        <taxon>Anthemidinae</taxon>
        <taxon>Tanacetum</taxon>
    </lineage>
</organism>
<dbReference type="PANTHER" id="PTHR33116:SF78">
    <property type="entry name" value="OS12G0587133 PROTEIN"/>
    <property type="match status" value="1"/>
</dbReference>
<keyword evidence="1" id="KW-0472">Membrane</keyword>
<accession>A0A6L2M041</accession>
<dbReference type="InterPro" id="IPR026960">
    <property type="entry name" value="RVT-Znf"/>
</dbReference>
<dbReference type="Pfam" id="PF00078">
    <property type="entry name" value="RVT_1"/>
    <property type="match status" value="1"/>
</dbReference>
<protein>
    <submittedName>
        <fullName evidence="3">Reverse transcriptase domain, reverse transcriptase zinc-binding domain protein</fullName>
    </submittedName>
</protein>
<dbReference type="EMBL" id="BKCJ010005263">
    <property type="protein sequence ID" value="GEU65765.1"/>
    <property type="molecule type" value="Genomic_DNA"/>
</dbReference>
<dbReference type="GO" id="GO:0003964">
    <property type="term" value="F:RNA-directed DNA polymerase activity"/>
    <property type="evidence" value="ECO:0007669"/>
    <property type="project" value="UniProtKB-KW"/>
</dbReference>
<keyword evidence="3" id="KW-0808">Transferase</keyword>
<feature type="transmembrane region" description="Helical" evidence="1">
    <location>
        <begin position="982"/>
        <end position="1002"/>
    </location>
</feature>
<keyword evidence="3" id="KW-0548">Nucleotidyltransferase</keyword>
<evidence type="ECO:0000259" key="2">
    <source>
        <dbReference type="PROSITE" id="PS50878"/>
    </source>
</evidence>
<evidence type="ECO:0000313" key="3">
    <source>
        <dbReference type="EMBL" id="GEU65765.1"/>
    </source>
</evidence>
<dbReference type="Pfam" id="PF13966">
    <property type="entry name" value="zf-RVT"/>
    <property type="match status" value="1"/>
</dbReference>
<keyword evidence="1" id="KW-1133">Transmembrane helix</keyword>
<dbReference type="PROSITE" id="PS50878">
    <property type="entry name" value="RT_POL"/>
    <property type="match status" value="1"/>
</dbReference>
<gene>
    <name evidence="3" type="ORF">Tci_037743</name>
</gene>
<sequence>MRTKTKLTLEQTQQGVSDEVLVSIEGVEESKRKVKIMVKRKKPSLHLGRNRVNTYAIRNTKLLYGDQYFLLKQILMDENKLKLQRPDFVLKEFISQTDDYIITEGQILGKTSMVHMDDFCIDEDQHGSVRSIGVAINGDVADFGSKVPDNGSLGVYELWKLSVVSHIKTIMWIKKECYAMGSGSGLWNGERLQGVGYGSGGKSGKEINSDLILGTGVKLNPRLFLDFTHAFHLQLIFDDVVKEAWSALSNTDGDRGPLLSLNSKIKGLKSQLKSWFSQTKANEISRKKSALASLEVLDEKIDVGQANKEEKVLRVNTWYELDNLEKLDSKDLFHKARVRWDVEGDENSKFFHGIINSKRNTQKIQGIMQDGVWISEPNAIKSAFLNLYKQKFSCHDSMVNFPPMAVVNRLSDSDDAYLDSMVSLQETKNVVWDCGSQKAPRPDYGPLILSEVIDWYKRRKKKMLLFKVDFEKAFDSVSWRFLDHVMDKLGFSSSWRRWIKAGLLSSRASILINGSPTTEFSLKRGLRQGDPLSPFLFIIIMEGLHVALKDGLSTNMFRGVNVGSPSIRLSHLFYADDVIIFSDWNQQDMDNIIHILNIFYLASGLRISINKSNLYGVGVSHSEVNNMAAGIGCSLSGWKANLLPSGGRLTLIKSVLGSLGIYFLSIFKALEVVIKVLESLRASFFWGATAENRKLAWVKWSSILAPLEKDPSALWVNVLKSIHGEEAGFELSGCQTSGLWDRIVGLIYQLHSSSCIPLNTFRFNAGDGPMFRFWKDVWLGDQPLCVRYNRLFYLERNRNFLIRDRIVNGSWSLDWCRPVTRGRSQAGFNNLMVDISLLNIEDGSDSMVFSLSSDSIFSVSVARKHIDDFNSHISLPCTRWFKIIPRKVNIFMWRLFLDKLPHRFNLSARGVDIASIMCLISNGHVEVNSHIFFSCTTASTFWRIIRGWCDHKFPLFSSCADWDNWFSSWSASKDERDWRIPFLLLLVGFCSVLETMWFLILMS</sequence>
<comment type="caution">
    <text evidence="3">The sequence shown here is derived from an EMBL/GenBank/DDBJ whole genome shotgun (WGS) entry which is preliminary data.</text>
</comment>
<feature type="domain" description="Reverse transcriptase" evidence="2">
    <location>
        <begin position="368"/>
        <end position="635"/>
    </location>
</feature>
<proteinExistence type="predicted"/>
<dbReference type="InterPro" id="IPR043502">
    <property type="entry name" value="DNA/RNA_pol_sf"/>
</dbReference>
<dbReference type="InterPro" id="IPR000477">
    <property type="entry name" value="RT_dom"/>
</dbReference>
<reference evidence="3" key="1">
    <citation type="journal article" date="2019" name="Sci. Rep.">
        <title>Draft genome of Tanacetum cinerariifolium, the natural source of mosquito coil.</title>
        <authorList>
            <person name="Yamashiro T."/>
            <person name="Shiraishi A."/>
            <person name="Satake H."/>
            <person name="Nakayama K."/>
        </authorList>
    </citation>
    <scope>NUCLEOTIDE SEQUENCE</scope>
</reference>
<keyword evidence="3" id="KW-0695">RNA-directed DNA polymerase</keyword>
<dbReference type="AlphaFoldDB" id="A0A6L2M041"/>
<keyword evidence="1" id="KW-0812">Transmembrane</keyword>
<evidence type="ECO:0000256" key="1">
    <source>
        <dbReference type="SAM" id="Phobius"/>
    </source>
</evidence>
<dbReference type="SUPFAM" id="SSF56672">
    <property type="entry name" value="DNA/RNA polymerases"/>
    <property type="match status" value="1"/>
</dbReference>
<name>A0A6L2M041_TANCI</name>